<evidence type="ECO:0000313" key="2">
    <source>
        <dbReference type="Proteomes" id="UP000320421"/>
    </source>
</evidence>
<gene>
    <name evidence="1" type="ORF">HG66A1_44990</name>
</gene>
<protein>
    <submittedName>
        <fullName evidence="1">Uncharacterized protein</fullName>
    </submittedName>
</protein>
<sequence>MDTSNLRLWGGYYIAIPEMGQYQETEQEVHINTHLDFS</sequence>
<organism evidence="1 2">
    <name type="scientific">Gimesia chilikensis</name>
    <dbReference type="NCBI Taxonomy" id="2605989"/>
    <lineage>
        <taxon>Bacteria</taxon>
        <taxon>Pseudomonadati</taxon>
        <taxon>Planctomycetota</taxon>
        <taxon>Planctomycetia</taxon>
        <taxon>Planctomycetales</taxon>
        <taxon>Planctomycetaceae</taxon>
        <taxon>Gimesia</taxon>
    </lineage>
</organism>
<dbReference type="AlphaFoldDB" id="A0A517PTI5"/>
<accession>A0A517PTI5</accession>
<dbReference type="Proteomes" id="UP000320421">
    <property type="component" value="Chromosome"/>
</dbReference>
<name>A0A517PTI5_9PLAN</name>
<reference evidence="1 2" key="1">
    <citation type="submission" date="2019-02" db="EMBL/GenBank/DDBJ databases">
        <title>Deep-cultivation of Planctomycetes and their phenomic and genomic characterization uncovers novel biology.</title>
        <authorList>
            <person name="Wiegand S."/>
            <person name="Jogler M."/>
            <person name="Boedeker C."/>
            <person name="Pinto D."/>
            <person name="Vollmers J."/>
            <person name="Rivas-Marin E."/>
            <person name="Kohn T."/>
            <person name="Peeters S.H."/>
            <person name="Heuer A."/>
            <person name="Rast P."/>
            <person name="Oberbeckmann S."/>
            <person name="Bunk B."/>
            <person name="Jeske O."/>
            <person name="Meyerdierks A."/>
            <person name="Storesund J.E."/>
            <person name="Kallscheuer N."/>
            <person name="Luecker S."/>
            <person name="Lage O.M."/>
            <person name="Pohl T."/>
            <person name="Merkel B.J."/>
            <person name="Hornburger P."/>
            <person name="Mueller R.-W."/>
            <person name="Bruemmer F."/>
            <person name="Labrenz M."/>
            <person name="Spormann A.M."/>
            <person name="Op den Camp H."/>
            <person name="Overmann J."/>
            <person name="Amann R."/>
            <person name="Jetten M.S.M."/>
            <person name="Mascher T."/>
            <person name="Medema M.H."/>
            <person name="Devos D.P."/>
            <person name="Kaster A.-K."/>
            <person name="Ovreas L."/>
            <person name="Rohde M."/>
            <person name="Galperin M.Y."/>
            <person name="Jogler C."/>
        </authorList>
    </citation>
    <scope>NUCLEOTIDE SEQUENCE [LARGE SCALE GENOMIC DNA]</scope>
    <source>
        <strain evidence="1 2">HG66A1</strain>
    </source>
</reference>
<evidence type="ECO:0000313" key="1">
    <source>
        <dbReference type="EMBL" id="QDT22690.1"/>
    </source>
</evidence>
<proteinExistence type="predicted"/>
<dbReference type="EMBL" id="CP036266">
    <property type="protein sequence ID" value="QDT22690.1"/>
    <property type="molecule type" value="Genomic_DNA"/>
</dbReference>
<keyword evidence="2" id="KW-1185">Reference proteome</keyword>